<keyword evidence="4 9" id="KW-0812">Transmembrane</keyword>
<evidence type="ECO:0000256" key="3">
    <source>
        <dbReference type="ARBA" id="ARBA00022448"/>
    </source>
</evidence>
<name>A0A3Q4AX32_MOLML</name>
<dbReference type="PANTHER" id="PTHR32261:SF3">
    <property type="entry name" value="CALCIUM HOMEOSTASIS MODULATOR PROTEIN 2"/>
    <property type="match status" value="1"/>
</dbReference>
<dbReference type="GO" id="GO:0005261">
    <property type="term" value="F:monoatomic cation channel activity"/>
    <property type="evidence" value="ECO:0007669"/>
    <property type="project" value="TreeGrafter"/>
</dbReference>
<evidence type="ECO:0000313" key="10">
    <source>
        <dbReference type="Ensembl" id="ENSMMOP00000009405.1"/>
    </source>
</evidence>
<feature type="transmembrane region" description="Helical" evidence="9">
    <location>
        <begin position="98"/>
        <end position="122"/>
    </location>
</feature>
<evidence type="ECO:0000256" key="9">
    <source>
        <dbReference type="SAM" id="Phobius"/>
    </source>
</evidence>
<reference evidence="10" key="2">
    <citation type="submission" date="2025-09" db="UniProtKB">
        <authorList>
            <consortium name="Ensembl"/>
        </authorList>
    </citation>
    <scope>IDENTIFICATION</scope>
</reference>
<dbReference type="AlphaFoldDB" id="A0A3Q4AX32"/>
<keyword evidence="11" id="KW-1185">Reference proteome</keyword>
<evidence type="ECO:0000256" key="6">
    <source>
        <dbReference type="ARBA" id="ARBA00023065"/>
    </source>
</evidence>
<dbReference type="GO" id="GO:1904669">
    <property type="term" value="P:ATP export"/>
    <property type="evidence" value="ECO:0007669"/>
    <property type="project" value="UniProtKB-ARBA"/>
</dbReference>
<keyword evidence="3" id="KW-0813">Transport</keyword>
<keyword evidence="5 9" id="KW-1133">Transmembrane helix</keyword>
<dbReference type="InterPro" id="IPR029569">
    <property type="entry name" value="CALHM"/>
</dbReference>
<reference evidence="10" key="1">
    <citation type="submission" date="2025-08" db="UniProtKB">
        <authorList>
            <consortium name="Ensembl"/>
        </authorList>
    </citation>
    <scope>IDENTIFICATION</scope>
</reference>
<comment type="similarity">
    <text evidence="2">Belongs to the CALHM family.</text>
</comment>
<evidence type="ECO:0000256" key="1">
    <source>
        <dbReference type="ARBA" id="ARBA00004141"/>
    </source>
</evidence>
<feature type="transmembrane region" description="Helical" evidence="9">
    <location>
        <begin position="56"/>
        <end position="77"/>
    </location>
</feature>
<feature type="transmembrane region" description="Helical" evidence="9">
    <location>
        <begin position="185"/>
        <end position="204"/>
    </location>
</feature>
<dbReference type="Ensembl" id="ENSMMOT00000009571.1">
    <property type="protein sequence ID" value="ENSMMOP00000009405.1"/>
    <property type="gene ID" value="ENSMMOG00000007282.1"/>
</dbReference>
<evidence type="ECO:0000256" key="8">
    <source>
        <dbReference type="ARBA" id="ARBA00023303"/>
    </source>
</evidence>
<dbReference type="STRING" id="94237.ENSMMOP00000009405"/>
<keyword evidence="6" id="KW-0406">Ion transport</keyword>
<dbReference type="OMA" id="LNTHTWN"/>
<evidence type="ECO:0000256" key="5">
    <source>
        <dbReference type="ARBA" id="ARBA00022989"/>
    </source>
</evidence>
<dbReference type="PANTHER" id="PTHR32261">
    <property type="entry name" value="CALCIUM HOMEOSTASIS MODULATOR PROTEIN"/>
    <property type="match status" value="1"/>
</dbReference>
<keyword evidence="8" id="KW-0407">Ion channel</keyword>
<evidence type="ECO:0000256" key="2">
    <source>
        <dbReference type="ARBA" id="ARBA00008497"/>
    </source>
</evidence>
<proteinExistence type="inferred from homology"/>
<evidence type="ECO:0000256" key="7">
    <source>
        <dbReference type="ARBA" id="ARBA00023136"/>
    </source>
</evidence>
<evidence type="ECO:0000256" key="4">
    <source>
        <dbReference type="ARBA" id="ARBA00022692"/>
    </source>
</evidence>
<organism evidence="10 11">
    <name type="scientific">Mola mola</name>
    <name type="common">Ocean sunfish</name>
    <name type="synonym">Tetraodon mola</name>
    <dbReference type="NCBI Taxonomy" id="94237"/>
    <lineage>
        <taxon>Eukaryota</taxon>
        <taxon>Metazoa</taxon>
        <taxon>Chordata</taxon>
        <taxon>Craniata</taxon>
        <taxon>Vertebrata</taxon>
        <taxon>Euteleostomi</taxon>
        <taxon>Actinopterygii</taxon>
        <taxon>Neopterygii</taxon>
        <taxon>Teleostei</taxon>
        <taxon>Neoteleostei</taxon>
        <taxon>Acanthomorphata</taxon>
        <taxon>Eupercaria</taxon>
        <taxon>Tetraodontiformes</taxon>
        <taxon>Molidae</taxon>
        <taxon>Mola</taxon>
    </lineage>
</organism>
<dbReference type="Proteomes" id="UP000261620">
    <property type="component" value="Unplaced"/>
</dbReference>
<sequence>MAVAALVAENFKFLSLFFKSKDVMIFNGLIALGTVAGQTAYNVFAFNCPCSSGRNYRYGLAAIGVPALVFFLIGIMMNRNTWDLVSECRLRRCRKLSGAAAFALLGNIIGRAMVAPITWVVISLLQGQAYTCALSEFVDPRALKGFPPQQGSEVMAKFPCQNSVPAELQGFFPEIDRQLKYESQLIGWLLVAGISLAIFLMLCIKRCSSPLGYLQEEYWSQYHSSEKSLFQRTAAVHAHLLAAENIKNFFGFVALEKEEREQLAEQQSARALSSTDWNRVTGVYLYREKDGVPLYSRLNKWASYNQEHNMEAMEKEMDIIC</sequence>
<accession>A0A3Q4AX32</accession>
<feature type="transmembrane region" description="Helical" evidence="9">
    <location>
        <begin position="23"/>
        <end position="44"/>
    </location>
</feature>
<protein>
    <submittedName>
        <fullName evidence="10">Uncharacterized protein</fullName>
    </submittedName>
</protein>
<keyword evidence="7 9" id="KW-0472">Membrane</keyword>
<comment type="subcellular location">
    <subcellularLocation>
        <location evidence="1">Membrane</location>
        <topology evidence="1">Multi-pass membrane protein</topology>
    </subcellularLocation>
</comment>
<dbReference type="Pfam" id="PF14798">
    <property type="entry name" value="Ca_hom_mod"/>
    <property type="match status" value="1"/>
</dbReference>
<dbReference type="GO" id="GO:0005886">
    <property type="term" value="C:plasma membrane"/>
    <property type="evidence" value="ECO:0007669"/>
    <property type="project" value="TreeGrafter"/>
</dbReference>
<evidence type="ECO:0000313" key="11">
    <source>
        <dbReference type="Proteomes" id="UP000261620"/>
    </source>
</evidence>